<dbReference type="GO" id="GO:0008270">
    <property type="term" value="F:zinc ion binding"/>
    <property type="evidence" value="ECO:0007669"/>
    <property type="project" value="InterPro"/>
</dbReference>
<protein>
    <recommendedName>
        <fullName evidence="4">Zn(2)-C6 fungal-type domain-containing protein</fullName>
    </recommendedName>
</protein>
<dbReference type="GO" id="GO:0005634">
    <property type="term" value="C:nucleus"/>
    <property type="evidence" value="ECO:0007669"/>
    <property type="project" value="UniProtKB-SubCell"/>
</dbReference>
<reference evidence="5" key="1">
    <citation type="submission" date="2021-01" db="EMBL/GenBank/DDBJ databases">
        <authorList>
            <person name="Kaushik A."/>
        </authorList>
    </citation>
    <scope>NUCLEOTIDE SEQUENCE</scope>
    <source>
        <strain evidence="5">AG6-10EEA</strain>
    </source>
</reference>
<dbReference type="GO" id="GO:0000981">
    <property type="term" value="F:DNA-binding transcription factor activity, RNA polymerase II-specific"/>
    <property type="evidence" value="ECO:0007669"/>
    <property type="project" value="InterPro"/>
</dbReference>
<organism evidence="5 6">
    <name type="scientific">Rhizoctonia solani</name>
    <dbReference type="NCBI Taxonomy" id="456999"/>
    <lineage>
        <taxon>Eukaryota</taxon>
        <taxon>Fungi</taxon>
        <taxon>Dikarya</taxon>
        <taxon>Basidiomycota</taxon>
        <taxon>Agaricomycotina</taxon>
        <taxon>Agaricomycetes</taxon>
        <taxon>Cantharellales</taxon>
        <taxon>Ceratobasidiaceae</taxon>
        <taxon>Rhizoctonia</taxon>
    </lineage>
</organism>
<dbReference type="CDD" id="cd00067">
    <property type="entry name" value="GAL4"/>
    <property type="match status" value="1"/>
</dbReference>
<dbReference type="PANTHER" id="PTHR37534:SF46">
    <property type="entry name" value="ZN(II)2CYS6 TRANSCRIPTION FACTOR (EUROFUNG)"/>
    <property type="match status" value="1"/>
</dbReference>
<dbReference type="InterPro" id="IPR021858">
    <property type="entry name" value="Fun_TF"/>
</dbReference>
<dbReference type="PROSITE" id="PS00463">
    <property type="entry name" value="ZN2_CY6_FUNGAL_1"/>
    <property type="match status" value="1"/>
</dbReference>
<feature type="domain" description="Zn(2)-C6 fungal-type" evidence="4">
    <location>
        <begin position="12"/>
        <end position="40"/>
    </location>
</feature>
<keyword evidence="2" id="KW-0539">Nucleus</keyword>
<dbReference type="SMART" id="SM00066">
    <property type="entry name" value="GAL4"/>
    <property type="match status" value="1"/>
</dbReference>
<accession>A0A8H3HNI5</accession>
<dbReference type="EMBL" id="CAJMXA010003946">
    <property type="protein sequence ID" value="CAE6528277.1"/>
    <property type="molecule type" value="Genomic_DNA"/>
</dbReference>
<gene>
    <name evidence="5" type="ORF">RDB_LOCUS163612</name>
</gene>
<evidence type="ECO:0000256" key="2">
    <source>
        <dbReference type="ARBA" id="ARBA00023242"/>
    </source>
</evidence>
<evidence type="ECO:0000313" key="6">
    <source>
        <dbReference type="Proteomes" id="UP000663853"/>
    </source>
</evidence>
<dbReference type="Pfam" id="PF11951">
    <property type="entry name" value="Fungal_trans_2"/>
    <property type="match status" value="1"/>
</dbReference>
<sequence length="582" mass="65151">MYRLPPGPVGTSCLTCKRRHKKCDRKKPICDRCANGGYECLGYGHNKPDGYADSHDESLPLDPITATISSSFPSTSLASSSSPRDSDSPQDDEPFVPIDTLATPGIHDTHSGTGHIVSPNVTRIPPQLSSPLTYHGADSMTTHNNLPPTRSNATVAETPPPFHNTNTIAPRPILPSDPLLFALASQIPQSVPLPPDVRGVVEYVMSRIDRILDVTYFKPQGGQLARFRGHSAWRLSTCGFARQGMLIYAKIRDSILEGNDSDNGRNFARWINGYDQVLSTTLDRSLTPYEHRERHNDILEVFYVKVAILDAATTYRLMCYLAPNFFQAVYTDPELWSAAHNPALVSIAHLFASPRYGPAGYMLMDVMASMIYGVPHLVEYSTDDVFHTEPHPAEWMNCVPGEFLVLLAKINICRDQGSLADDWQNIEQRLVSWEPRLRFEPEGLDSGKSVAWLALQESYRQTLLIYLYLALCGTRTDDSRIQSSLRQIFQLMGVIKRQDSPIANVHCFAQYLIAGICSRTEKQRKMVRERLGNAAESRLWLFHGPDIIPVLDHLWLGAALEGQPVTWDNYIHSRHVMLPLSS</sequence>
<dbReference type="AlphaFoldDB" id="A0A8H3HNI5"/>
<feature type="compositionally biased region" description="Polar residues" evidence="3">
    <location>
        <begin position="139"/>
        <end position="152"/>
    </location>
</feature>
<dbReference type="InterPro" id="IPR036864">
    <property type="entry name" value="Zn2-C6_fun-type_DNA-bd_sf"/>
</dbReference>
<feature type="compositionally biased region" description="Low complexity" evidence="3">
    <location>
        <begin position="69"/>
        <end position="83"/>
    </location>
</feature>
<feature type="region of interest" description="Disordered" evidence="3">
    <location>
        <begin position="52"/>
        <end position="152"/>
    </location>
</feature>
<evidence type="ECO:0000259" key="4">
    <source>
        <dbReference type="PROSITE" id="PS50048"/>
    </source>
</evidence>
<dbReference type="Pfam" id="PF00172">
    <property type="entry name" value="Zn_clus"/>
    <property type="match status" value="1"/>
</dbReference>
<evidence type="ECO:0000256" key="3">
    <source>
        <dbReference type="SAM" id="MobiDB-lite"/>
    </source>
</evidence>
<evidence type="ECO:0000313" key="5">
    <source>
        <dbReference type="EMBL" id="CAE6528277.1"/>
    </source>
</evidence>
<comment type="caution">
    <text evidence="5">The sequence shown here is derived from an EMBL/GenBank/DDBJ whole genome shotgun (WGS) entry which is preliminary data.</text>
</comment>
<proteinExistence type="predicted"/>
<name>A0A8H3HNI5_9AGAM</name>
<dbReference type="Proteomes" id="UP000663853">
    <property type="component" value="Unassembled WGS sequence"/>
</dbReference>
<dbReference type="InterPro" id="IPR001138">
    <property type="entry name" value="Zn2Cys6_DnaBD"/>
</dbReference>
<dbReference type="PROSITE" id="PS50048">
    <property type="entry name" value="ZN2_CY6_FUNGAL_2"/>
    <property type="match status" value="1"/>
</dbReference>
<evidence type="ECO:0000256" key="1">
    <source>
        <dbReference type="ARBA" id="ARBA00004123"/>
    </source>
</evidence>
<dbReference type="PANTHER" id="PTHR37534">
    <property type="entry name" value="TRANSCRIPTIONAL ACTIVATOR PROTEIN UGA3"/>
    <property type="match status" value="1"/>
</dbReference>
<dbReference type="Gene3D" id="4.10.240.10">
    <property type="entry name" value="Zn(2)-C6 fungal-type DNA-binding domain"/>
    <property type="match status" value="1"/>
</dbReference>
<comment type="subcellular location">
    <subcellularLocation>
        <location evidence="1">Nucleus</location>
    </subcellularLocation>
</comment>
<dbReference type="SUPFAM" id="SSF57701">
    <property type="entry name" value="Zn2/Cys6 DNA-binding domain"/>
    <property type="match status" value="1"/>
</dbReference>